<evidence type="ECO:0000256" key="6">
    <source>
        <dbReference type="SAM" id="Phobius"/>
    </source>
</evidence>
<evidence type="ECO:0000256" key="5">
    <source>
        <dbReference type="ARBA" id="ARBA00023136"/>
    </source>
</evidence>
<evidence type="ECO:0000256" key="1">
    <source>
        <dbReference type="ARBA" id="ARBA00004651"/>
    </source>
</evidence>
<evidence type="ECO:0000256" key="3">
    <source>
        <dbReference type="ARBA" id="ARBA00022692"/>
    </source>
</evidence>
<dbReference type="Proteomes" id="UP001157353">
    <property type="component" value="Unassembled WGS sequence"/>
</dbReference>
<feature type="transmembrane region" description="Helical" evidence="6">
    <location>
        <begin position="152"/>
        <end position="175"/>
    </location>
</feature>
<keyword evidence="8" id="KW-1185">Reference proteome</keyword>
<comment type="caution">
    <text evidence="7">The sequence shown here is derived from an EMBL/GenBank/DDBJ whole genome shotgun (WGS) entry which is preliminary data.</text>
</comment>
<dbReference type="PANTHER" id="PTHR30086:SF5">
    <property type="entry name" value="HOMOGENTISATE EXPORT PROTEIN"/>
    <property type="match status" value="1"/>
</dbReference>
<feature type="transmembrane region" description="Helical" evidence="6">
    <location>
        <begin position="112"/>
        <end position="132"/>
    </location>
</feature>
<proteinExistence type="predicted"/>
<keyword evidence="2" id="KW-1003">Cell membrane</keyword>
<keyword evidence="4 6" id="KW-1133">Transmembrane helix</keyword>
<accession>A0ABQ6E0M1</accession>
<name>A0ABQ6E0M1_9GAMM</name>
<dbReference type="EMBL" id="BSPQ01000004">
    <property type="protein sequence ID" value="GLS90556.1"/>
    <property type="molecule type" value="Genomic_DNA"/>
</dbReference>
<comment type="subcellular location">
    <subcellularLocation>
        <location evidence="1">Cell membrane</location>
        <topology evidence="1">Multi-pass membrane protein</topology>
    </subcellularLocation>
</comment>
<protein>
    <submittedName>
        <fullName evidence="7">Threonine transporter RhtB</fullName>
    </submittedName>
</protein>
<sequence length="206" mass="22028">MDSSSLILFIITFFAVSATPGLCMTLALTLGMTIGVKRSLWMVVGELIGVGIVALSALLGVATLLLTYPSLFIALKYGGGAYLCYLGIGLWRSKGKMAIDLDSTNAQNISPMNLALQGLVTAIANPKGWVFILSLLPPFIIMDKPLMPQATLLIAIILTLELICLLMYATGGRALRVLLQKKNNVKLMNRIAGSMMLGVALWLVIG</sequence>
<evidence type="ECO:0000313" key="7">
    <source>
        <dbReference type="EMBL" id="GLS90556.1"/>
    </source>
</evidence>
<dbReference type="PIRSF" id="PIRSF006324">
    <property type="entry name" value="LeuE"/>
    <property type="match status" value="1"/>
</dbReference>
<dbReference type="InterPro" id="IPR001123">
    <property type="entry name" value="LeuE-type"/>
</dbReference>
<feature type="transmembrane region" description="Helical" evidence="6">
    <location>
        <begin position="187"/>
        <end position="205"/>
    </location>
</feature>
<feature type="transmembrane region" description="Helical" evidence="6">
    <location>
        <begin position="40"/>
        <end position="65"/>
    </location>
</feature>
<keyword evidence="3 6" id="KW-0812">Transmembrane</keyword>
<evidence type="ECO:0000313" key="8">
    <source>
        <dbReference type="Proteomes" id="UP001157353"/>
    </source>
</evidence>
<dbReference type="RefSeq" id="WP_284203675.1">
    <property type="nucleotide sequence ID" value="NZ_BSPQ01000004.1"/>
</dbReference>
<dbReference type="PANTHER" id="PTHR30086">
    <property type="entry name" value="ARGININE EXPORTER PROTEIN ARGO"/>
    <property type="match status" value="1"/>
</dbReference>
<dbReference type="Pfam" id="PF01810">
    <property type="entry name" value="LysE"/>
    <property type="match status" value="1"/>
</dbReference>
<reference evidence="8" key="1">
    <citation type="journal article" date="2019" name="Int. J. Syst. Evol. Microbiol.">
        <title>The Global Catalogue of Microorganisms (GCM) 10K type strain sequencing project: providing services to taxonomists for standard genome sequencing and annotation.</title>
        <authorList>
            <consortium name="The Broad Institute Genomics Platform"/>
            <consortium name="The Broad Institute Genome Sequencing Center for Infectious Disease"/>
            <person name="Wu L."/>
            <person name="Ma J."/>
        </authorList>
    </citation>
    <scope>NUCLEOTIDE SEQUENCE [LARGE SCALE GENOMIC DNA]</scope>
    <source>
        <strain evidence="8">NBRC 103166</strain>
    </source>
</reference>
<organism evidence="7 8">
    <name type="scientific">Psychromonas marina</name>
    <dbReference type="NCBI Taxonomy" id="88364"/>
    <lineage>
        <taxon>Bacteria</taxon>
        <taxon>Pseudomonadati</taxon>
        <taxon>Pseudomonadota</taxon>
        <taxon>Gammaproteobacteria</taxon>
        <taxon>Alteromonadales</taxon>
        <taxon>Psychromonadaceae</taxon>
        <taxon>Psychromonas</taxon>
    </lineage>
</organism>
<keyword evidence="5 6" id="KW-0472">Membrane</keyword>
<evidence type="ECO:0000256" key="2">
    <source>
        <dbReference type="ARBA" id="ARBA00022475"/>
    </source>
</evidence>
<evidence type="ECO:0000256" key="4">
    <source>
        <dbReference type="ARBA" id="ARBA00022989"/>
    </source>
</evidence>
<feature type="transmembrane region" description="Helical" evidence="6">
    <location>
        <begin position="71"/>
        <end position="91"/>
    </location>
</feature>
<gene>
    <name evidence="7" type="ORF">GCM10007916_16230</name>
</gene>
<feature type="transmembrane region" description="Helical" evidence="6">
    <location>
        <begin position="6"/>
        <end position="28"/>
    </location>
</feature>